<evidence type="ECO:0000313" key="1">
    <source>
        <dbReference type="EMBL" id="BAN64890.1"/>
    </source>
</evidence>
<dbReference type="AlphaFoldDB" id="S6C8L4"/>
<reference evidence="1" key="1">
    <citation type="journal article" date="2014" name="BMC Genomics">
        <title>The Babesia bovis gene and promoter model: an update from full-length EST analysis.</title>
        <authorList>
            <person name="Yamagishi J."/>
            <person name="Wakaguri H."/>
            <person name="Yokoyama N."/>
            <person name="Yamashita R."/>
            <person name="Suzuki Y."/>
            <person name="Xuan X."/>
            <person name="Igarashi I."/>
        </authorList>
    </citation>
    <scope>NUCLEOTIDE SEQUENCE</scope>
    <source>
        <strain evidence="1">Texas</strain>
    </source>
</reference>
<organism evidence="1">
    <name type="scientific">Babesia bovis</name>
    <dbReference type="NCBI Taxonomy" id="5865"/>
    <lineage>
        <taxon>Eukaryota</taxon>
        <taxon>Sar</taxon>
        <taxon>Alveolata</taxon>
        <taxon>Apicomplexa</taxon>
        <taxon>Aconoidasida</taxon>
        <taxon>Piroplasmida</taxon>
        <taxon>Babesiidae</taxon>
        <taxon>Babesia</taxon>
    </lineage>
</organism>
<accession>S6C8L4</accession>
<sequence>MLRITISPQTTSLESISISSPLRITVVVGAEISASFSRASAADFSMYVAIPALMLVMTIMKAPSTMLPSAILPIAAAISSKTTKLQN</sequence>
<dbReference type="EMBL" id="AK441096">
    <property type="protein sequence ID" value="BAN64890.1"/>
    <property type="molecule type" value="mRNA"/>
</dbReference>
<protein>
    <submittedName>
        <fullName evidence="1">Uncharacterized protein</fullName>
    </submittedName>
</protein>
<proteinExistence type="evidence at transcript level"/>
<name>S6C8L4_BABBO</name>